<protein>
    <recommendedName>
        <fullName evidence="6">Glycolate oxidase iron-sulfur subunit</fullName>
        <ecNumber evidence="6">1.1.99.14</ecNumber>
    </recommendedName>
</protein>
<keyword evidence="6" id="KW-0813">Transport</keyword>
<dbReference type="InterPro" id="IPR009051">
    <property type="entry name" value="Helical_ferredxn"/>
</dbReference>
<evidence type="ECO:0000256" key="6">
    <source>
        <dbReference type="PIRNR" id="PIRNR000139"/>
    </source>
</evidence>
<keyword evidence="6" id="KW-0249">Electron transport</keyword>
<dbReference type="PROSITE" id="PS00198">
    <property type="entry name" value="4FE4S_FER_1"/>
    <property type="match status" value="2"/>
</dbReference>
<feature type="domain" description="4Fe-4S ferredoxin-type" evidence="7">
    <location>
        <begin position="66"/>
        <end position="97"/>
    </location>
</feature>
<proteinExistence type="predicted"/>
<dbReference type="EMBL" id="AP019755">
    <property type="protein sequence ID" value="BBL34964.1"/>
    <property type="molecule type" value="Genomic_DNA"/>
</dbReference>
<keyword evidence="3" id="KW-0677">Repeat</keyword>
<dbReference type="InterPro" id="IPR017896">
    <property type="entry name" value="4Fe4S_Fe-S-bd"/>
</dbReference>
<dbReference type="EC" id="1.1.99.14" evidence="6"/>
<keyword evidence="1 6" id="KW-0004">4Fe-4S</keyword>
<dbReference type="AlphaFoldDB" id="A0A4Y1YLQ8"/>
<dbReference type="PIRSF" id="PIRSF000139">
    <property type="entry name" value="Glc_ox_4Fe-4S"/>
    <property type="match status" value="1"/>
</dbReference>
<evidence type="ECO:0000256" key="1">
    <source>
        <dbReference type="ARBA" id="ARBA00022485"/>
    </source>
</evidence>
<gene>
    <name evidence="8" type="ORF">Nstercoris_01218</name>
</gene>
<dbReference type="PANTHER" id="PTHR32479:SF17">
    <property type="entry name" value="GLYCOLATE OXIDASE IRON-SULFUR SUBUNIT"/>
    <property type="match status" value="1"/>
</dbReference>
<keyword evidence="2 6" id="KW-0479">Metal-binding</keyword>
<comment type="catalytic activity">
    <reaction evidence="6">
        <text>glycolate + A = glyoxylate + AH2</text>
        <dbReference type="Rhea" id="RHEA:21264"/>
        <dbReference type="ChEBI" id="CHEBI:13193"/>
        <dbReference type="ChEBI" id="CHEBI:17499"/>
        <dbReference type="ChEBI" id="CHEBI:29805"/>
        <dbReference type="ChEBI" id="CHEBI:36655"/>
        <dbReference type="EC" id="1.1.99.14"/>
    </reaction>
</comment>
<keyword evidence="5 6" id="KW-0411">Iron-sulfur</keyword>
<dbReference type="InterPro" id="IPR012257">
    <property type="entry name" value="Glc_ox_4Fe-4S"/>
</dbReference>
<dbReference type="SUPFAM" id="SSF54862">
    <property type="entry name" value="4Fe-4S ferredoxins"/>
    <property type="match status" value="1"/>
</dbReference>
<dbReference type="Pfam" id="PF13183">
    <property type="entry name" value="Fer4_8"/>
    <property type="match status" value="1"/>
</dbReference>
<evidence type="ECO:0000256" key="2">
    <source>
        <dbReference type="ARBA" id="ARBA00022723"/>
    </source>
</evidence>
<dbReference type="GO" id="GO:0046872">
    <property type="term" value="F:metal ion binding"/>
    <property type="evidence" value="ECO:0007669"/>
    <property type="project" value="UniProtKB-UniRule"/>
</dbReference>
<feature type="domain" description="4Fe-4S ferredoxin-type" evidence="7">
    <location>
        <begin position="15"/>
        <end position="44"/>
    </location>
</feature>
<comment type="catalytic activity">
    <reaction evidence="6">
        <text>(R)-lactate + A = pyruvate + AH2</text>
        <dbReference type="Rhea" id="RHEA:15089"/>
        <dbReference type="ChEBI" id="CHEBI:13193"/>
        <dbReference type="ChEBI" id="CHEBI:15361"/>
        <dbReference type="ChEBI" id="CHEBI:16004"/>
        <dbReference type="ChEBI" id="CHEBI:17499"/>
    </reaction>
</comment>
<keyword evidence="4 6" id="KW-0408">Iron</keyword>
<evidence type="ECO:0000256" key="4">
    <source>
        <dbReference type="ARBA" id="ARBA00023004"/>
    </source>
</evidence>
<evidence type="ECO:0000313" key="8">
    <source>
        <dbReference type="EMBL" id="BBL34964.1"/>
    </source>
</evidence>
<evidence type="ECO:0000256" key="5">
    <source>
        <dbReference type="ARBA" id="ARBA00023014"/>
    </source>
</evidence>
<evidence type="ECO:0000259" key="7">
    <source>
        <dbReference type="PROSITE" id="PS51379"/>
    </source>
</evidence>
<dbReference type="Proteomes" id="UP000316473">
    <property type="component" value="Chromosome"/>
</dbReference>
<dbReference type="KEGG" id="nst:Nstercoris_01218"/>
<comment type="function">
    <text evidence="6">Component of a complex that catalyzes the oxidation of glycolate to glyoxylate.</text>
</comment>
<dbReference type="Pfam" id="PF02754">
    <property type="entry name" value="CCG"/>
    <property type="match status" value="2"/>
</dbReference>
<organism evidence="8 9">
    <name type="scientific">Nitrosomonas stercoris</name>
    <dbReference type="NCBI Taxonomy" id="1444684"/>
    <lineage>
        <taxon>Bacteria</taxon>
        <taxon>Pseudomonadati</taxon>
        <taxon>Pseudomonadota</taxon>
        <taxon>Betaproteobacteria</taxon>
        <taxon>Nitrosomonadales</taxon>
        <taxon>Nitrosomonadaceae</taxon>
        <taxon>Nitrosomonas</taxon>
    </lineage>
</organism>
<dbReference type="InterPro" id="IPR004017">
    <property type="entry name" value="Cys_rich_dom"/>
</dbReference>
<dbReference type="Gene3D" id="1.10.1060.10">
    <property type="entry name" value="Alpha-helical ferredoxin"/>
    <property type="match status" value="1"/>
</dbReference>
<reference evidence="8 9" key="1">
    <citation type="submission" date="2019-06" db="EMBL/GenBank/DDBJ databases">
        <title>Nitrosomonas stercoris KYUHI-S whole genome shotgun sequence.</title>
        <authorList>
            <person name="Nakagawa T."/>
            <person name="Tsuchiya Y."/>
            <person name="Takahashi R."/>
        </authorList>
    </citation>
    <scope>NUCLEOTIDE SEQUENCE [LARGE SCALE GENOMIC DNA]</scope>
    <source>
        <strain evidence="8 9">KYUHI-S</strain>
    </source>
</reference>
<dbReference type="GO" id="GO:0019154">
    <property type="term" value="F:glycolate dehydrogenase activity"/>
    <property type="evidence" value="ECO:0007669"/>
    <property type="project" value="UniProtKB-EC"/>
</dbReference>
<evidence type="ECO:0000313" key="9">
    <source>
        <dbReference type="Proteomes" id="UP000316473"/>
    </source>
</evidence>
<name>A0A4Y1YLQ8_9PROT</name>
<comment type="cofactor">
    <cofactor evidence="6">
        <name>[4Fe-4S] cluster</name>
        <dbReference type="ChEBI" id="CHEBI:49883"/>
    </cofactor>
    <text evidence="6">Binds 2 [4Fe-4S] clusters.</text>
</comment>
<evidence type="ECO:0000256" key="3">
    <source>
        <dbReference type="ARBA" id="ARBA00022737"/>
    </source>
</evidence>
<dbReference type="PROSITE" id="PS51379">
    <property type="entry name" value="4FE4S_FER_2"/>
    <property type="match status" value="2"/>
</dbReference>
<accession>A0A4Y1YLQ8</accession>
<dbReference type="PANTHER" id="PTHR32479">
    <property type="entry name" value="GLYCOLATE OXIDASE IRON-SULFUR SUBUNIT"/>
    <property type="match status" value="1"/>
</dbReference>
<dbReference type="InterPro" id="IPR017900">
    <property type="entry name" value="4Fe4S_Fe_S_CS"/>
</dbReference>
<sequence length="428" mass="47597">MVASSEDQNNNSLIEELLTEADRCVACGLCLPHCPTYHLTYSEADSPRGRIALMSGVASKRIPLNKKFIQHMDRCLTCRACESVCPSQVAYGRLIDDARTLIHKQGFSVPQGAFSKNSKLRNFVERELFAKPARLDKLRPMLRLLIGSGLLAWLLRRNKLRKNILFQSLPFLTMRNLPGQVWHRVYPAKAALRGEVALFLGCVARMIDTETLLSTIYVLNRLGYKVHIPNTQTCCGALHQHSGQMDMALKLAQQNIHAFSGLNIQAVIHTASGCGVQLTEYASRFGVELPVPTIDINQFLAAQDWSEITFAPLPKKVAVHEPCTLRNTLGAAEYLYTVLQHIPKIEVVALPGNNRCCGAAGTYFLDQPEFATVLRDEKMQAWEQTAADYLVTANIGCALHIANGVAEKGRKIEVLHPVTLLARQMRIK</sequence>
<dbReference type="GO" id="GO:0051539">
    <property type="term" value="F:4 iron, 4 sulfur cluster binding"/>
    <property type="evidence" value="ECO:0007669"/>
    <property type="project" value="UniProtKB-UniRule"/>
</dbReference>
<keyword evidence="9" id="KW-1185">Reference proteome</keyword>